<keyword evidence="1" id="KW-1185">Reference proteome</keyword>
<accession>A0A1I7XEL4</accession>
<protein>
    <submittedName>
        <fullName evidence="2">Ovule protein</fullName>
    </submittedName>
</protein>
<dbReference type="AlphaFoldDB" id="A0A1I7XEL4"/>
<proteinExistence type="predicted"/>
<reference evidence="2" key="1">
    <citation type="submission" date="2016-11" db="UniProtKB">
        <authorList>
            <consortium name="WormBaseParasite"/>
        </authorList>
    </citation>
    <scope>IDENTIFICATION</scope>
</reference>
<dbReference type="Proteomes" id="UP000095283">
    <property type="component" value="Unplaced"/>
</dbReference>
<organism evidence="1 2">
    <name type="scientific">Heterorhabditis bacteriophora</name>
    <name type="common">Entomopathogenic nematode worm</name>
    <dbReference type="NCBI Taxonomy" id="37862"/>
    <lineage>
        <taxon>Eukaryota</taxon>
        <taxon>Metazoa</taxon>
        <taxon>Ecdysozoa</taxon>
        <taxon>Nematoda</taxon>
        <taxon>Chromadorea</taxon>
        <taxon>Rhabditida</taxon>
        <taxon>Rhabditina</taxon>
        <taxon>Rhabditomorpha</taxon>
        <taxon>Strongyloidea</taxon>
        <taxon>Heterorhabditidae</taxon>
        <taxon>Heterorhabditis</taxon>
    </lineage>
</organism>
<sequence>MYSTSIMSGFHYNLSAAKAPESAPRPAPSRGKDADANRLVVQEVTLLQMELKINSTYYINVLFKNCLLLDCRFFVPTWIHFYAGF</sequence>
<evidence type="ECO:0000313" key="2">
    <source>
        <dbReference type="WBParaSite" id="Hba_16153"/>
    </source>
</evidence>
<evidence type="ECO:0000313" key="1">
    <source>
        <dbReference type="Proteomes" id="UP000095283"/>
    </source>
</evidence>
<name>A0A1I7XEL4_HETBA</name>
<dbReference type="WBParaSite" id="Hba_16153">
    <property type="protein sequence ID" value="Hba_16153"/>
    <property type="gene ID" value="Hba_16153"/>
</dbReference>